<sequence>MNAKYGLGVLGWLLVVVLVALFVVDDAFTWLEQGTLPGVEFLILGAIALVAVVVGLRSMRAHRPPPGH</sequence>
<gene>
    <name evidence="2" type="ORF">HSB1_17910</name>
</gene>
<proteinExistence type="predicted"/>
<accession>J3A2U4</accession>
<reference evidence="2 3" key="1">
    <citation type="journal article" date="2012" name="J. Bacteriol.">
        <title>Draft Genome Sequence of the Extremely Halophilic Archaeon Halogranum salarium B-1T.</title>
        <authorList>
            <person name="Kim K.K."/>
            <person name="Lee K.C."/>
            <person name="Lee J.S."/>
        </authorList>
    </citation>
    <scope>NUCLEOTIDE SEQUENCE [LARGE SCALE GENOMIC DNA]</scope>
    <source>
        <strain evidence="2 3">B-1</strain>
    </source>
</reference>
<keyword evidence="1" id="KW-0812">Transmembrane</keyword>
<comment type="caution">
    <text evidence="2">The sequence shown here is derived from an EMBL/GenBank/DDBJ whole genome shotgun (WGS) entry which is preliminary data.</text>
</comment>
<evidence type="ECO:0000256" key="1">
    <source>
        <dbReference type="SAM" id="Phobius"/>
    </source>
</evidence>
<protein>
    <submittedName>
        <fullName evidence="2">Uncharacterized protein</fullName>
    </submittedName>
</protein>
<organism evidence="2 3">
    <name type="scientific">Halogranum salarium B-1</name>
    <dbReference type="NCBI Taxonomy" id="1210908"/>
    <lineage>
        <taxon>Archaea</taxon>
        <taxon>Methanobacteriati</taxon>
        <taxon>Methanobacteriota</taxon>
        <taxon>Stenosarchaea group</taxon>
        <taxon>Halobacteria</taxon>
        <taxon>Halobacteriales</taxon>
        <taxon>Haloferacaceae</taxon>
    </lineage>
</organism>
<feature type="transmembrane region" description="Helical" evidence="1">
    <location>
        <begin position="36"/>
        <end position="56"/>
    </location>
</feature>
<keyword evidence="1" id="KW-1133">Transmembrane helix</keyword>
<evidence type="ECO:0000313" key="2">
    <source>
        <dbReference type="EMBL" id="EJN59633.1"/>
    </source>
</evidence>
<dbReference type="AlphaFoldDB" id="J3A2U4"/>
<dbReference type="RefSeq" id="WP_009366869.1">
    <property type="nucleotide sequence ID" value="NZ_ALJD01000004.1"/>
</dbReference>
<evidence type="ECO:0000313" key="3">
    <source>
        <dbReference type="Proteomes" id="UP000007813"/>
    </source>
</evidence>
<dbReference type="EMBL" id="ALJD01000004">
    <property type="protein sequence ID" value="EJN59633.1"/>
    <property type="molecule type" value="Genomic_DNA"/>
</dbReference>
<name>J3A2U4_9EURY</name>
<keyword evidence="1" id="KW-0472">Membrane</keyword>
<dbReference type="Proteomes" id="UP000007813">
    <property type="component" value="Unassembled WGS sequence"/>
</dbReference>
<feature type="transmembrane region" description="Helical" evidence="1">
    <location>
        <begin position="7"/>
        <end position="24"/>
    </location>
</feature>